<organism evidence="1 2">
    <name type="scientific">Punica granatum</name>
    <name type="common">Pomegranate</name>
    <dbReference type="NCBI Taxonomy" id="22663"/>
    <lineage>
        <taxon>Eukaryota</taxon>
        <taxon>Viridiplantae</taxon>
        <taxon>Streptophyta</taxon>
        <taxon>Embryophyta</taxon>
        <taxon>Tracheophyta</taxon>
        <taxon>Spermatophyta</taxon>
        <taxon>Magnoliopsida</taxon>
        <taxon>eudicotyledons</taxon>
        <taxon>Gunneridae</taxon>
        <taxon>Pentapetalae</taxon>
        <taxon>rosids</taxon>
        <taxon>malvids</taxon>
        <taxon>Myrtales</taxon>
        <taxon>Lythraceae</taxon>
        <taxon>Punica</taxon>
    </lineage>
</organism>
<protein>
    <submittedName>
        <fullName evidence="1">Uncharacterized protein</fullName>
    </submittedName>
</protein>
<dbReference type="STRING" id="22663.A0A2I0JQT7"/>
<name>A0A2I0JQT7_PUNGR</name>
<evidence type="ECO:0000313" key="2">
    <source>
        <dbReference type="Proteomes" id="UP000233551"/>
    </source>
</evidence>
<reference evidence="1 2" key="1">
    <citation type="submission" date="2017-11" db="EMBL/GenBank/DDBJ databases">
        <title>De-novo sequencing of pomegranate (Punica granatum L.) genome.</title>
        <authorList>
            <person name="Akparov Z."/>
            <person name="Amiraslanov A."/>
            <person name="Hajiyeva S."/>
            <person name="Abbasov M."/>
            <person name="Kaur K."/>
            <person name="Hamwieh A."/>
            <person name="Solovyev V."/>
            <person name="Salamov A."/>
            <person name="Braich B."/>
            <person name="Kosarev P."/>
            <person name="Mahmoud A."/>
            <person name="Hajiyev E."/>
            <person name="Babayeva S."/>
            <person name="Izzatullayeva V."/>
            <person name="Mammadov A."/>
            <person name="Mammadov A."/>
            <person name="Sharifova S."/>
            <person name="Ojaghi J."/>
            <person name="Eynullazada K."/>
            <person name="Bayramov B."/>
            <person name="Abdulazimova A."/>
            <person name="Shahmuradov I."/>
        </authorList>
    </citation>
    <scope>NUCLEOTIDE SEQUENCE [LARGE SCALE GENOMIC DNA]</scope>
    <source>
        <strain evidence="2">cv. AG2017</strain>
        <tissue evidence="1">Leaf</tissue>
    </source>
</reference>
<accession>A0A2I0JQT7</accession>
<dbReference type="EMBL" id="PGOL01001353">
    <property type="protein sequence ID" value="PKI58659.1"/>
    <property type="molecule type" value="Genomic_DNA"/>
</dbReference>
<proteinExistence type="predicted"/>
<dbReference type="AlphaFoldDB" id="A0A2I0JQT7"/>
<comment type="caution">
    <text evidence="1">The sequence shown here is derived from an EMBL/GenBank/DDBJ whole genome shotgun (WGS) entry which is preliminary data.</text>
</comment>
<dbReference type="Proteomes" id="UP000233551">
    <property type="component" value="Unassembled WGS sequence"/>
</dbReference>
<evidence type="ECO:0000313" key="1">
    <source>
        <dbReference type="EMBL" id="PKI58659.1"/>
    </source>
</evidence>
<sequence>MAYMSMGEAHRRITDYLNHFSDAVYDQDAASLKLILSLSSNSPSQLSLADALNIFQFGEIVVPLFRSLQNYRLGNLVDAYNAYEKAANAFIQEFRNWDSAWALEALYVIAYEIRVLAER</sequence>
<keyword evidence="2" id="KW-1185">Reference proteome</keyword>
<feature type="non-terminal residue" evidence="1">
    <location>
        <position position="119"/>
    </location>
</feature>
<gene>
    <name evidence="1" type="ORF">CRG98_020925</name>
</gene>